<evidence type="ECO:0000259" key="14">
    <source>
        <dbReference type="Pfam" id="PF07715"/>
    </source>
</evidence>
<dbReference type="RefSeq" id="WP_010367491.1">
    <property type="nucleotide sequence ID" value="NZ_AHBZ03000027.1"/>
</dbReference>
<dbReference type="InterPro" id="IPR039426">
    <property type="entry name" value="TonB-dep_rcpt-like"/>
</dbReference>
<dbReference type="PANTHER" id="PTHR32552:SF90">
    <property type="entry name" value="METAL-PSEUDOPALINE RECEPTOR CNTO"/>
    <property type="match status" value="1"/>
</dbReference>
<sequence>MKKQLPALISSLLCSGAAFANTAQEIESIEVLSHKQAYRGNVAIADLPQSVSVVTAEQLDGLGVNNFQHALNQVSAISTQNNFGGLWESFAIRGFAGDENLPSAYLFNGFSAGRGYSGLRDVSNIQAVEVLKGPGSALYGRSEPGGTINVITKKPQFEQSGYVQLSLGEYDYKRVEGDYTNSINSTAAFRVNGAVEKSQSYRDTIETEKVAFTPSILINLSDATQLTYELEYANQAIPFDRGVPVLPGLDLPESRFLGEPNDGAMNVDAMGHQLELSHQLNDDWSISGGVGIRESSLEGYSSDTELSPGRQLLYVDGETVSRQRRYRDYDATDLSARAELSGTFAAMGLTHNVMFGADIYDYKLETHQQRYRVAWGAGDTTYSVNVFNPVYGQTAPELAPTADNVEKQKAWGMYFQDQVKLNKNLQVLVGARFDRFEQTIENKLTGADAEHTESEFSPRVGAVYTFDNGVDWYASYSAGFRPNSGADHSGNTFEPENSKSFETGVKWLQDSENVALTMALFRSTKSNILTADPVNSGFSAALGEAQSTGVEVDFSWELTEQTNLSSSYTYVDAHTVNDMVNTDWGVAIPANSQLINVPEHSLNMVLRHYTQVMGYSVDFGVNLQYVGTRLGETINPDYELPAYTLTHLFANISLSDAFMLQFNIDNALNKKHYTNSYSHLWTMPGQPAQFRASLKYHF</sequence>
<evidence type="ECO:0000256" key="10">
    <source>
        <dbReference type="PROSITE-ProRule" id="PRU01360"/>
    </source>
</evidence>
<keyword evidence="9 10" id="KW-0998">Cell outer membrane</keyword>
<dbReference type="InterPro" id="IPR037066">
    <property type="entry name" value="Plug_dom_sf"/>
</dbReference>
<evidence type="ECO:0000256" key="3">
    <source>
        <dbReference type="ARBA" id="ARBA00022448"/>
    </source>
</evidence>
<dbReference type="PANTHER" id="PTHR32552">
    <property type="entry name" value="FERRICHROME IRON RECEPTOR-RELATED"/>
    <property type="match status" value="1"/>
</dbReference>
<reference evidence="15" key="2">
    <citation type="submission" date="2015-03" db="EMBL/GenBank/DDBJ databases">
        <title>Genome sequence of Pseudoalteromonas citrea.</title>
        <authorList>
            <person name="Xie B.-B."/>
            <person name="Rong J.-C."/>
            <person name="Qin Q.-L."/>
            <person name="Zhang Y.-Z."/>
        </authorList>
    </citation>
    <scope>NUCLEOTIDE SEQUENCE</scope>
    <source>
        <strain evidence="15">DSM 8771</strain>
    </source>
</reference>
<dbReference type="GO" id="GO:0015344">
    <property type="term" value="F:siderophore uptake transmembrane transporter activity"/>
    <property type="evidence" value="ECO:0007669"/>
    <property type="project" value="TreeGrafter"/>
</dbReference>
<dbReference type="InterPro" id="IPR000531">
    <property type="entry name" value="Beta-barrel_TonB"/>
</dbReference>
<keyword evidence="12" id="KW-0732">Signal</keyword>
<evidence type="ECO:0000256" key="2">
    <source>
        <dbReference type="ARBA" id="ARBA00009810"/>
    </source>
</evidence>
<dbReference type="Gene3D" id="2.40.170.20">
    <property type="entry name" value="TonB-dependent receptor, beta-barrel domain"/>
    <property type="match status" value="1"/>
</dbReference>
<evidence type="ECO:0000256" key="11">
    <source>
        <dbReference type="RuleBase" id="RU003357"/>
    </source>
</evidence>
<keyword evidence="5 10" id="KW-0812">Transmembrane</keyword>
<dbReference type="InterPro" id="IPR036942">
    <property type="entry name" value="Beta-barrel_TonB_sf"/>
</dbReference>
<dbReference type="Pfam" id="PF07715">
    <property type="entry name" value="Plug"/>
    <property type="match status" value="1"/>
</dbReference>
<evidence type="ECO:0000256" key="6">
    <source>
        <dbReference type="ARBA" id="ARBA00023077"/>
    </source>
</evidence>
<dbReference type="CDD" id="cd01347">
    <property type="entry name" value="ligand_gated_channel"/>
    <property type="match status" value="1"/>
</dbReference>
<dbReference type="GO" id="GO:0009279">
    <property type="term" value="C:cell outer membrane"/>
    <property type="evidence" value="ECO:0007669"/>
    <property type="project" value="UniProtKB-SubCell"/>
</dbReference>
<evidence type="ECO:0000256" key="12">
    <source>
        <dbReference type="SAM" id="SignalP"/>
    </source>
</evidence>
<reference evidence="15" key="1">
    <citation type="journal article" date="2012" name="J. Bacteriol.">
        <title>Genome sequences of type strains of seven species of the marine bacterium Pseudoalteromonas.</title>
        <authorList>
            <person name="Xie B.B."/>
            <person name="Shu Y.L."/>
            <person name="Qin Q.L."/>
            <person name="Rong J.C."/>
            <person name="Zhang X.Y."/>
            <person name="Chen X.L."/>
            <person name="Shi M."/>
            <person name="He H.L."/>
            <person name="Zhou B.C."/>
            <person name="Zhang Y.Z."/>
        </authorList>
    </citation>
    <scope>NUCLEOTIDE SEQUENCE</scope>
    <source>
        <strain evidence="15">DSM 8771</strain>
    </source>
</reference>
<evidence type="ECO:0000313" key="16">
    <source>
        <dbReference type="Proteomes" id="UP000016487"/>
    </source>
</evidence>
<feature type="domain" description="TonB-dependent receptor plug" evidence="14">
    <location>
        <begin position="45"/>
        <end position="147"/>
    </location>
</feature>
<evidence type="ECO:0000313" key="15">
    <source>
        <dbReference type="EMBL" id="KAF7764914.1"/>
    </source>
</evidence>
<dbReference type="GO" id="GO:0015891">
    <property type="term" value="P:siderophore transport"/>
    <property type="evidence" value="ECO:0007669"/>
    <property type="project" value="InterPro"/>
</dbReference>
<proteinExistence type="inferred from homology"/>
<accession>A0AAD4FQD9</accession>
<feature type="chain" id="PRO_5042295411" evidence="12">
    <location>
        <begin position="21"/>
        <end position="698"/>
    </location>
</feature>
<dbReference type="PROSITE" id="PS52016">
    <property type="entry name" value="TONB_DEPENDENT_REC_3"/>
    <property type="match status" value="1"/>
</dbReference>
<dbReference type="AlphaFoldDB" id="A0AAD4FQD9"/>
<evidence type="ECO:0000256" key="1">
    <source>
        <dbReference type="ARBA" id="ARBA00004571"/>
    </source>
</evidence>
<evidence type="ECO:0000256" key="9">
    <source>
        <dbReference type="ARBA" id="ARBA00023237"/>
    </source>
</evidence>
<dbReference type="Pfam" id="PF00593">
    <property type="entry name" value="TonB_dep_Rec_b-barrel"/>
    <property type="match status" value="1"/>
</dbReference>
<dbReference type="Gene3D" id="2.170.130.10">
    <property type="entry name" value="TonB-dependent receptor, plug domain"/>
    <property type="match status" value="1"/>
</dbReference>
<evidence type="ECO:0000256" key="7">
    <source>
        <dbReference type="ARBA" id="ARBA00023136"/>
    </source>
</evidence>
<dbReference type="EMBL" id="AHBZ03000027">
    <property type="protein sequence ID" value="KAF7764914.1"/>
    <property type="molecule type" value="Genomic_DNA"/>
</dbReference>
<dbReference type="SUPFAM" id="SSF56935">
    <property type="entry name" value="Porins"/>
    <property type="match status" value="1"/>
</dbReference>
<evidence type="ECO:0000259" key="13">
    <source>
        <dbReference type="Pfam" id="PF00593"/>
    </source>
</evidence>
<evidence type="ECO:0000256" key="4">
    <source>
        <dbReference type="ARBA" id="ARBA00022452"/>
    </source>
</evidence>
<keyword evidence="3 10" id="KW-0813">Transport</keyword>
<name>A0AAD4FQD9_9GAMM</name>
<feature type="signal peptide" evidence="12">
    <location>
        <begin position="1"/>
        <end position="20"/>
    </location>
</feature>
<protein>
    <submittedName>
        <fullName evidence="15">Iron complex outermembrane recepter protein</fullName>
    </submittedName>
</protein>
<dbReference type="InterPro" id="IPR012910">
    <property type="entry name" value="Plug_dom"/>
</dbReference>
<evidence type="ECO:0000256" key="5">
    <source>
        <dbReference type="ARBA" id="ARBA00022692"/>
    </source>
</evidence>
<keyword evidence="7 10" id="KW-0472">Membrane</keyword>
<keyword evidence="6 11" id="KW-0798">TonB box</keyword>
<keyword evidence="8" id="KW-0675">Receptor</keyword>
<dbReference type="GO" id="GO:0038023">
    <property type="term" value="F:signaling receptor activity"/>
    <property type="evidence" value="ECO:0007669"/>
    <property type="project" value="InterPro"/>
</dbReference>
<gene>
    <name evidence="15" type="ORF">PCIT_b1016</name>
</gene>
<dbReference type="Proteomes" id="UP000016487">
    <property type="component" value="Unassembled WGS sequence"/>
</dbReference>
<comment type="similarity">
    <text evidence="2 10 11">Belongs to the TonB-dependent receptor family.</text>
</comment>
<keyword evidence="4 10" id="KW-1134">Transmembrane beta strand</keyword>
<organism evidence="15 16">
    <name type="scientific">Pseudoalteromonas citrea</name>
    <dbReference type="NCBI Taxonomy" id="43655"/>
    <lineage>
        <taxon>Bacteria</taxon>
        <taxon>Pseudomonadati</taxon>
        <taxon>Pseudomonadota</taxon>
        <taxon>Gammaproteobacteria</taxon>
        <taxon>Alteromonadales</taxon>
        <taxon>Pseudoalteromonadaceae</taxon>
        <taxon>Pseudoalteromonas</taxon>
    </lineage>
</organism>
<comment type="caution">
    <text evidence="15">The sequence shown here is derived from an EMBL/GenBank/DDBJ whole genome shotgun (WGS) entry which is preliminary data.</text>
</comment>
<feature type="domain" description="TonB-dependent receptor-like beta-barrel" evidence="13">
    <location>
        <begin position="216"/>
        <end position="666"/>
    </location>
</feature>
<evidence type="ECO:0000256" key="8">
    <source>
        <dbReference type="ARBA" id="ARBA00023170"/>
    </source>
</evidence>
<dbReference type="NCBIfam" id="TIGR01783">
    <property type="entry name" value="TonB-siderophor"/>
    <property type="match status" value="1"/>
</dbReference>
<dbReference type="InterPro" id="IPR010105">
    <property type="entry name" value="TonB_sidphr_rcpt"/>
</dbReference>
<comment type="subcellular location">
    <subcellularLocation>
        <location evidence="1 10">Cell outer membrane</location>
        <topology evidence="1 10">Multi-pass membrane protein</topology>
    </subcellularLocation>
</comment>